<feature type="transmembrane region" description="Helical" evidence="7">
    <location>
        <begin position="64"/>
        <end position="86"/>
    </location>
</feature>
<keyword evidence="5 7" id="KW-1133">Transmembrane helix</keyword>
<evidence type="ECO:0000256" key="1">
    <source>
        <dbReference type="ARBA" id="ARBA00004651"/>
    </source>
</evidence>
<dbReference type="CDD" id="cd06261">
    <property type="entry name" value="TM_PBP2"/>
    <property type="match status" value="1"/>
</dbReference>
<dbReference type="EMBL" id="QRWX01000002">
    <property type="protein sequence ID" value="RGT56351.1"/>
    <property type="molecule type" value="Genomic_DNA"/>
</dbReference>
<dbReference type="PANTHER" id="PTHR30151:SF0">
    <property type="entry name" value="ABC TRANSPORTER PERMEASE PROTEIN MJ0413-RELATED"/>
    <property type="match status" value="1"/>
</dbReference>
<accession>A0A412PFF3</accession>
<sequence>MISIMELTKSKIKIWTMLFWLLVWQAISMILNQEILLVSPFTVILRLTELLKTVDFYQSILRSLVNISLGFILAMIVGILMAIFAAKYNWFKQLLAPLVFTVKSIPVASFIILVLIWVHSEQLSIVISFLMVFPIFYENVRKGIEMCNHQLLEMADVFELSNFARIRYIYTSSILPYFQSACSLALGLAWKSGIAAEVIGLPKFSIGEHLQQAKVYFDTADLFAWTLVIIILSTVLEKLVMALIRMLIKYIETECL</sequence>
<keyword evidence="4 7" id="KW-0812">Transmembrane</keyword>
<dbReference type="Pfam" id="PF00528">
    <property type="entry name" value="BPD_transp_1"/>
    <property type="match status" value="1"/>
</dbReference>
<feature type="transmembrane region" description="Helical" evidence="7">
    <location>
        <begin position="222"/>
        <end position="244"/>
    </location>
</feature>
<protein>
    <submittedName>
        <fullName evidence="9">ABC transporter permease subunit</fullName>
    </submittedName>
</protein>
<dbReference type="SUPFAM" id="SSF161098">
    <property type="entry name" value="MetI-like"/>
    <property type="match status" value="1"/>
</dbReference>
<feature type="transmembrane region" description="Helical" evidence="7">
    <location>
        <begin position="123"/>
        <end position="140"/>
    </location>
</feature>
<dbReference type="GO" id="GO:0005886">
    <property type="term" value="C:plasma membrane"/>
    <property type="evidence" value="ECO:0007669"/>
    <property type="project" value="UniProtKB-SubCell"/>
</dbReference>
<keyword evidence="2 7" id="KW-0813">Transport</keyword>
<gene>
    <name evidence="9" type="ORF">DWX20_05975</name>
</gene>
<proteinExistence type="inferred from homology"/>
<dbReference type="PROSITE" id="PS50928">
    <property type="entry name" value="ABC_TM1"/>
    <property type="match status" value="1"/>
</dbReference>
<evidence type="ECO:0000256" key="4">
    <source>
        <dbReference type="ARBA" id="ARBA00022692"/>
    </source>
</evidence>
<feature type="transmembrane region" description="Helical" evidence="7">
    <location>
        <begin position="98"/>
        <end position="117"/>
    </location>
</feature>
<dbReference type="Gene3D" id="1.10.3720.10">
    <property type="entry name" value="MetI-like"/>
    <property type="match status" value="1"/>
</dbReference>
<evidence type="ECO:0000259" key="8">
    <source>
        <dbReference type="PROSITE" id="PS50928"/>
    </source>
</evidence>
<comment type="similarity">
    <text evidence="7">Belongs to the binding-protein-dependent transport system permease family.</text>
</comment>
<evidence type="ECO:0000256" key="7">
    <source>
        <dbReference type="RuleBase" id="RU363032"/>
    </source>
</evidence>
<keyword evidence="3" id="KW-1003">Cell membrane</keyword>
<evidence type="ECO:0000313" key="9">
    <source>
        <dbReference type="EMBL" id="RGT56351.1"/>
    </source>
</evidence>
<evidence type="ECO:0000256" key="3">
    <source>
        <dbReference type="ARBA" id="ARBA00022475"/>
    </source>
</evidence>
<dbReference type="InterPro" id="IPR000515">
    <property type="entry name" value="MetI-like"/>
</dbReference>
<evidence type="ECO:0000313" key="10">
    <source>
        <dbReference type="Proteomes" id="UP000284731"/>
    </source>
</evidence>
<evidence type="ECO:0000256" key="6">
    <source>
        <dbReference type="ARBA" id="ARBA00023136"/>
    </source>
</evidence>
<dbReference type="PANTHER" id="PTHR30151">
    <property type="entry name" value="ALKANE SULFONATE ABC TRANSPORTER-RELATED, MEMBRANE SUBUNIT"/>
    <property type="match status" value="1"/>
</dbReference>
<feature type="domain" description="ABC transmembrane type-1" evidence="8">
    <location>
        <begin position="60"/>
        <end position="240"/>
    </location>
</feature>
<evidence type="ECO:0000256" key="5">
    <source>
        <dbReference type="ARBA" id="ARBA00022989"/>
    </source>
</evidence>
<name>A0A412PFF3_9FIRM</name>
<reference evidence="9 10" key="1">
    <citation type="submission" date="2018-08" db="EMBL/GenBank/DDBJ databases">
        <title>A genome reference for cultivated species of the human gut microbiota.</title>
        <authorList>
            <person name="Zou Y."/>
            <person name="Xue W."/>
            <person name="Luo G."/>
        </authorList>
    </citation>
    <scope>NUCLEOTIDE SEQUENCE [LARGE SCALE GENOMIC DNA]</scope>
    <source>
        <strain evidence="9 10">AF18-46</strain>
    </source>
</reference>
<evidence type="ECO:0000256" key="2">
    <source>
        <dbReference type="ARBA" id="ARBA00022448"/>
    </source>
</evidence>
<comment type="subcellular location">
    <subcellularLocation>
        <location evidence="1 7">Cell membrane</location>
        <topology evidence="1 7">Multi-pass membrane protein</topology>
    </subcellularLocation>
</comment>
<feature type="transmembrane region" description="Helical" evidence="7">
    <location>
        <begin position="168"/>
        <end position="190"/>
    </location>
</feature>
<comment type="caution">
    <text evidence="9">The sequence shown here is derived from an EMBL/GenBank/DDBJ whole genome shotgun (WGS) entry which is preliminary data.</text>
</comment>
<organism evidence="9 10">
    <name type="scientific">Solobacterium moorei</name>
    <dbReference type="NCBI Taxonomy" id="102148"/>
    <lineage>
        <taxon>Bacteria</taxon>
        <taxon>Bacillati</taxon>
        <taxon>Bacillota</taxon>
        <taxon>Erysipelotrichia</taxon>
        <taxon>Erysipelotrichales</taxon>
        <taxon>Erysipelotrichaceae</taxon>
        <taxon>Solobacterium</taxon>
    </lineage>
</organism>
<dbReference type="Proteomes" id="UP000284731">
    <property type="component" value="Unassembled WGS sequence"/>
</dbReference>
<dbReference type="GO" id="GO:0055085">
    <property type="term" value="P:transmembrane transport"/>
    <property type="evidence" value="ECO:0007669"/>
    <property type="project" value="InterPro"/>
</dbReference>
<dbReference type="AlphaFoldDB" id="A0A412PFF3"/>
<keyword evidence="6 7" id="KW-0472">Membrane</keyword>
<dbReference type="InterPro" id="IPR035906">
    <property type="entry name" value="MetI-like_sf"/>
</dbReference>